<dbReference type="EMBL" id="JBJKFK010002893">
    <property type="protein sequence ID" value="KAL3310505.1"/>
    <property type="molecule type" value="Genomic_DNA"/>
</dbReference>
<feature type="signal peptide" evidence="1">
    <location>
        <begin position="1"/>
        <end position="19"/>
    </location>
</feature>
<gene>
    <name evidence="2" type="ORF">Ciccas_010932</name>
</gene>
<keyword evidence="1" id="KW-0732">Signal</keyword>
<protein>
    <submittedName>
        <fullName evidence="2">Uncharacterized protein</fullName>
    </submittedName>
</protein>
<sequence length="188" mass="20679">MRQLFVVAIISLQLIGTRSQNLRPFCLPSNITDNSTNCFDQCKSVQCARALNVISTLVSCYDSTLKSVLTSSPGLSADQKQVINNSLTYDINNLRTISSGALSTMPTQSDVFFTNMISTAPSSLAGIIYTANDAKYFINVFQNGACSSEDKAFRDLITEFNLYVSDASKQHAGFLNYMILLAVLLFMY</sequence>
<reference evidence="2 3" key="1">
    <citation type="submission" date="2024-11" db="EMBL/GenBank/DDBJ databases">
        <title>Adaptive evolution of stress response genes in parasites aligns with host niche diversity.</title>
        <authorList>
            <person name="Hahn C."/>
            <person name="Resl P."/>
        </authorList>
    </citation>
    <scope>NUCLEOTIDE SEQUENCE [LARGE SCALE GENOMIC DNA]</scope>
    <source>
        <strain evidence="2">EGGRZ-B1_66</strain>
        <tissue evidence="2">Body</tissue>
    </source>
</reference>
<accession>A0ABD2PSS3</accession>
<evidence type="ECO:0000313" key="3">
    <source>
        <dbReference type="Proteomes" id="UP001626550"/>
    </source>
</evidence>
<proteinExistence type="predicted"/>
<evidence type="ECO:0000313" key="2">
    <source>
        <dbReference type="EMBL" id="KAL3310505.1"/>
    </source>
</evidence>
<dbReference type="AlphaFoldDB" id="A0ABD2PSS3"/>
<comment type="caution">
    <text evidence="2">The sequence shown here is derived from an EMBL/GenBank/DDBJ whole genome shotgun (WGS) entry which is preliminary data.</text>
</comment>
<name>A0ABD2PSS3_9PLAT</name>
<keyword evidence="3" id="KW-1185">Reference proteome</keyword>
<dbReference type="Proteomes" id="UP001626550">
    <property type="component" value="Unassembled WGS sequence"/>
</dbReference>
<feature type="chain" id="PRO_5044759411" evidence="1">
    <location>
        <begin position="20"/>
        <end position="188"/>
    </location>
</feature>
<evidence type="ECO:0000256" key="1">
    <source>
        <dbReference type="SAM" id="SignalP"/>
    </source>
</evidence>
<organism evidence="2 3">
    <name type="scientific">Cichlidogyrus casuarinus</name>
    <dbReference type="NCBI Taxonomy" id="1844966"/>
    <lineage>
        <taxon>Eukaryota</taxon>
        <taxon>Metazoa</taxon>
        <taxon>Spiralia</taxon>
        <taxon>Lophotrochozoa</taxon>
        <taxon>Platyhelminthes</taxon>
        <taxon>Monogenea</taxon>
        <taxon>Monopisthocotylea</taxon>
        <taxon>Dactylogyridea</taxon>
        <taxon>Ancyrocephalidae</taxon>
        <taxon>Cichlidogyrus</taxon>
    </lineage>
</organism>